<dbReference type="STRING" id="207340.APZ41_013120"/>
<dbReference type="AlphaFoldDB" id="A0A1S8D4J9"/>
<dbReference type="NCBIfam" id="TIGR00254">
    <property type="entry name" value="GGDEF"/>
    <property type="match status" value="1"/>
</dbReference>
<proteinExistence type="predicted"/>
<dbReference type="GO" id="GO:0003824">
    <property type="term" value="F:catalytic activity"/>
    <property type="evidence" value="ECO:0007669"/>
    <property type="project" value="UniProtKB-ARBA"/>
</dbReference>
<dbReference type="Pfam" id="PF00990">
    <property type="entry name" value="GGDEF"/>
    <property type="match status" value="1"/>
</dbReference>
<dbReference type="EMBL" id="LLWF02000043">
    <property type="protein sequence ID" value="ONH82757.1"/>
    <property type="molecule type" value="Genomic_DNA"/>
</dbReference>
<dbReference type="InterPro" id="IPR029016">
    <property type="entry name" value="GAF-like_dom_sf"/>
</dbReference>
<organism evidence="2 3">
    <name type="scientific">Roseomonas mucosa</name>
    <dbReference type="NCBI Taxonomy" id="207340"/>
    <lineage>
        <taxon>Bacteria</taxon>
        <taxon>Pseudomonadati</taxon>
        <taxon>Pseudomonadota</taxon>
        <taxon>Alphaproteobacteria</taxon>
        <taxon>Acetobacterales</taxon>
        <taxon>Roseomonadaceae</taxon>
        <taxon>Roseomonas</taxon>
    </lineage>
</organism>
<dbReference type="PROSITE" id="PS50887">
    <property type="entry name" value="GGDEF"/>
    <property type="match status" value="1"/>
</dbReference>
<dbReference type="CDD" id="cd01949">
    <property type="entry name" value="GGDEF"/>
    <property type="match status" value="1"/>
</dbReference>
<evidence type="ECO:0000313" key="3">
    <source>
        <dbReference type="Proteomes" id="UP000054844"/>
    </source>
</evidence>
<dbReference type="InterPro" id="IPR029787">
    <property type="entry name" value="Nucleotide_cyclase"/>
</dbReference>
<dbReference type="SUPFAM" id="SSF55073">
    <property type="entry name" value="Nucleotide cyclase"/>
    <property type="match status" value="1"/>
</dbReference>
<protein>
    <recommendedName>
        <fullName evidence="1">GGDEF domain-containing protein</fullName>
    </recommendedName>
</protein>
<accession>A0A1S8D4J9</accession>
<dbReference type="RefSeq" id="WP_076970304.1">
    <property type="nucleotide sequence ID" value="NZ_LLWF02000043.1"/>
</dbReference>
<dbReference type="FunFam" id="3.30.70.270:FF:000001">
    <property type="entry name" value="Diguanylate cyclase domain protein"/>
    <property type="match status" value="1"/>
</dbReference>
<sequence>MLPHLMPLSEEDRLAALRSYDVLDTACEASFDNIARLAADLTESPISMVSLVDAERAWFKAHHGLEAPEAPREHAFCAHAILEPGTPLVIPDASRDPRFAGNPLVTGAPDIRFYAGVPLVNPEGAVLGTLCVLDRKPRRMSAERQRILVRLAEAVMTTLELRRAMNRVHRLSMTDALTGLLNRPALMDALDKAVARLNRHGEGFALLYLDLEGFKQVNDREGHATGDEVLRELAAVLWDNLRREDMAARLGGDEFAVLLTGREPDAAIVAERLQRMLEAAMRAKGWAVTASIGAVSFHNAPESVDAALSLADSLMYGAKAAGRNRVLHRDH</sequence>
<dbReference type="PANTHER" id="PTHR43102:SF2">
    <property type="entry name" value="GAF DOMAIN-CONTAINING PROTEIN"/>
    <property type="match status" value="1"/>
</dbReference>
<name>A0A1S8D4J9_9PROT</name>
<dbReference type="InterPro" id="IPR000160">
    <property type="entry name" value="GGDEF_dom"/>
</dbReference>
<dbReference type="Gene3D" id="3.30.70.270">
    <property type="match status" value="1"/>
</dbReference>
<dbReference type="OrthoDB" id="9793210at2"/>
<gene>
    <name evidence="2" type="ORF">APZ41_013120</name>
</gene>
<dbReference type="PANTHER" id="PTHR43102">
    <property type="entry name" value="SLR1143 PROTEIN"/>
    <property type="match status" value="1"/>
</dbReference>
<keyword evidence="3" id="KW-1185">Reference proteome</keyword>
<dbReference type="SUPFAM" id="SSF55781">
    <property type="entry name" value="GAF domain-like"/>
    <property type="match status" value="1"/>
</dbReference>
<dbReference type="SMART" id="SM00065">
    <property type="entry name" value="GAF"/>
    <property type="match status" value="1"/>
</dbReference>
<dbReference type="SMART" id="SM00267">
    <property type="entry name" value="GGDEF"/>
    <property type="match status" value="1"/>
</dbReference>
<feature type="domain" description="GGDEF" evidence="1">
    <location>
        <begin position="202"/>
        <end position="331"/>
    </location>
</feature>
<dbReference type="Gene3D" id="3.30.450.40">
    <property type="match status" value="1"/>
</dbReference>
<comment type="caution">
    <text evidence="2">The sequence shown here is derived from an EMBL/GenBank/DDBJ whole genome shotgun (WGS) entry which is preliminary data.</text>
</comment>
<evidence type="ECO:0000313" key="2">
    <source>
        <dbReference type="EMBL" id="ONH82757.1"/>
    </source>
</evidence>
<dbReference type="InterPro" id="IPR003018">
    <property type="entry name" value="GAF"/>
</dbReference>
<evidence type="ECO:0000259" key="1">
    <source>
        <dbReference type="PROSITE" id="PS50887"/>
    </source>
</evidence>
<dbReference type="Proteomes" id="UP000054844">
    <property type="component" value="Unassembled WGS sequence"/>
</dbReference>
<reference evidence="2" key="1">
    <citation type="submission" date="2016-12" db="EMBL/GenBank/DDBJ databases">
        <title>Draft genome sequence of Roseomonas mucosa strain AU37, isolated from a peripheral intravenous catheter.</title>
        <authorList>
            <person name="Choudhury M.A."/>
            <person name="Sidjabat H.E."/>
            <person name="Wailan A.M."/>
            <person name="Zhang L."/>
            <person name="Marsh N.M."/>
            <person name="Rickard C.M."/>
            <person name="Davies M."/>
            <person name="Mcmillan D.J."/>
        </authorList>
    </citation>
    <scope>NUCLEOTIDE SEQUENCE [LARGE SCALE GENOMIC DNA]</scope>
    <source>
        <strain evidence="2">AU37</strain>
    </source>
</reference>
<dbReference type="Pfam" id="PF01590">
    <property type="entry name" value="GAF"/>
    <property type="match status" value="1"/>
</dbReference>
<dbReference type="InterPro" id="IPR043128">
    <property type="entry name" value="Rev_trsase/Diguanyl_cyclase"/>
</dbReference>